<organism evidence="1 2">
    <name type="scientific">Sphaerodactylus townsendi</name>
    <dbReference type="NCBI Taxonomy" id="933632"/>
    <lineage>
        <taxon>Eukaryota</taxon>
        <taxon>Metazoa</taxon>
        <taxon>Chordata</taxon>
        <taxon>Craniata</taxon>
        <taxon>Vertebrata</taxon>
        <taxon>Euteleostomi</taxon>
        <taxon>Lepidosauria</taxon>
        <taxon>Squamata</taxon>
        <taxon>Bifurcata</taxon>
        <taxon>Gekkota</taxon>
        <taxon>Sphaerodactylidae</taxon>
        <taxon>Sphaerodactylus</taxon>
    </lineage>
</organism>
<name>A0ACB8G1A8_9SAUR</name>
<dbReference type="Proteomes" id="UP000827872">
    <property type="component" value="Linkage Group LG02"/>
</dbReference>
<dbReference type="EMBL" id="CM037615">
    <property type="protein sequence ID" value="KAH8013307.1"/>
    <property type="molecule type" value="Genomic_DNA"/>
</dbReference>
<accession>A0ACB8G1A8</accession>
<protein>
    <submittedName>
        <fullName evidence="1">Uncharacterized protein</fullName>
    </submittedName>
</protein>
<keyword evidence="2" id="KW-1185">Reference proteome</keyword>
<proteinExistence type="predicted"/>
<gene>
    <name evidence="1" type="ORF">K3G42_016241</name>
</gene>
<sequence>MAEAHLPSHLSEEAAWPLAVTCSEHRALRRCQPEAEQHARSPGSGAAAAGAQLLLYHFPSKQAAWPLVATCLSILLREDPSRRLSSLLELQEAAQQWLEFSHHCTASLSKQAAWSPAGVFSEQGASLSEQAWCVSLQEERGLFGALPEYGEKMFVDTNNHSWYLLVLVNSPELFQNTKAH</sequence>
<comment type="caution">
    <text evidence="1">The sequence shown here is derived from an EMBL/GenBank/DDBJ whole genome shotgun (WGS) entry which is preliminary data.</text>
</comment>
<reference evidence="1" key="1">
    <citation type="submission" date="2021-08" db="EMBL/GenBank/DDBJ databases">
        <title>The first chromosome-level gecko genome reveals the dynamic sex chromosomes of Neotropical dwarf geckos (Sphaerodactylidae: Sphaerodactylus).</title>
        <authorList>
            <person name="Pinto B.J."/>
            <person name="Keating S.E."/>
            <person name="Gamble T."/>
        </authorList>
    </citation>
    <scope>NUCLEOTIDE SEQUENCE</scope>
    <source>
        <strain evidence="1">TG3544</strain>
    </source>
</reference>
<evidence type="ECO:0000313" key="2">
    <source>
        <dbReference type="Proteomes" id="UP000827872"/>
    </source>
</evidence>
<evidence type="ECO:0000313" key="1">
    <source>
        <dbReference type="EMBL" id="KAH8013307.1"/>
    </source>
</evidence>